<dbReference type="KEGG" id="pco:PHACADRAFT_57246"/>
<evidence type="ECO:0000313" key="5">
    <source>
        <dbReference type="Proteomes" id="UP000008370"/>
    </source>
</evidence>
<dbReference type="InParanoid" id="K5WFA0"/>
<dbReference type="PROSITE" id="PS00018">
    <property type="entry name" value="EF_HAND_1"/>
    <property type="match status" value="1"/>
</dbReference>
<dbReference type="FunFam" id="1.10.238.10:FF:000178">
    <property type="entry name" value="Calmodulin-2 A"/>
    <property type="match status" value="1"/>
</dbReference>
<evidence type="ECO:0000259" key="3">
    <source>
        <dbReference type="PROSITE" id="PS50222"/>
    </source>
</evidence>
<organism evidence="4 5">
    <name type="scientific">Phanerochaete carnosa (strain HHB-10118-sp)</name>
    <name type="common">White-rot fungus</name>
    <name type="synonym">Peniophora carnosa</name>
    <dbReference type="NCBI Taxonomy" id="650164"/>
    <lineage>
        <taxon>Eukaryota</taxon>
        <taxon>Fungi</taxon>
        <taxon>Dikarya</taxon>
        <taxon>Basidiomycota</taxon>
        <taxon>Agaricomycotina</taxon>
        <taxon>Agaricomycetes</taxon>
        <taxon>Polyporales</taxon>
        <taxon>Phanerochaetaceae</taxon>
        <taxon>Phanerochaete</taxon>
    </lineage>
</organism>
<evidence type="ECO:0000256" key="2">
    <source>
        <dbReference type="ARBA" id="ARBA00022837"/>
    </source>
</evidence>
<accession>K5WFA0</accession>
<dbReference type="Gene3D" id="1.10.238.10">
    <property type="entry name" value="EF-hand"/>
    <property type="match status" value="1"/>
</dbReference>
<sequence length="74" mass="8239">GDSTITTKDLWTFMHPLGQNPIEAKLQDMLNEADENGNGTIDSNELLSITQRNMCDMDSEEATRNIFKGFDSDG</sequence>
<dbReference type="HOGENOM" id="CLU_061288_19_4_1"/>
<dbReference type="InterPro" id="IPR011992">
    <property type="entry name" value="EF-hand-dom_pair"/>
</dbReference>
<dbReference type="EMBL" id="JH930709">
    <property type="protein sequence ID" value="EKM48822.1"/>
    <property type="molecule type" value="Genomic_DNA"/>
</dbReference>
<dbReference type="PANTHER" id="PTHR23048">
    <property type="entry name" value="MYOSIN LIGHT CHAIN 1, 3"/>
    <property type="match status" value="1"/>
</dbReference>
<dbReference type="PANTHER" id="PTHR23048:SF0">
    <property type="entry name" value="CALMODULIN LIKE 3"/>
    <property type="match status" value="1"/>
</dbReference>
<dbReference type="GO" id="GO:0016460">
    <property type="term" value="C:myosin II complex"/>
    <property type="evidence" value="ECO:0007669"/>
    <property type="project" value="TreeGrafter"/>
</dbReference>
<feature type="non-terminal residue" evidence="4">
    <location>
        <position position="74"/>
    </location>
</feature>
<dbReference type="PROSITE" id="PS50222">
    <property type="entry name" value="EF_HAND_2"/>
    <property type="match status" value="1"/>
</dbReference>
<name>K5WFA0_PHACS</name>
<dbReference type="InterPro" id="IPR018247">
    <property type="entry name" value="EF_Hand_1_Ca_BS"/>
</dbReference>
<keyword evidence="2" id="KW-0106">Calcium</keyword>
<dbReference type="InterPro" id="IPR002048">
    <property type="entry name" value="EF_hand_dom"/>
</dbReference>
<evidence type="ECO:0000256" key="1">
    <source>
        <dbReference type="ARBA" id="ARBA00022737"/>
    </source>
</evidence>
<dbReference type="OrthoDB" id="26525at2759"/>
<dbReference type="Pfam" id="PF13833">
    <property type="entry name" value="EF-hand_8"/>
    <property type="match status" value="1"/>
</dbReference>
<dbReference type="STRING" id="650164.K5WFA0"/>
<protein>
    <recommendedName>
        <fullName evidence="3">EF-hand domain-containing protein</fullName>
    </recommendedName>
</protein>
<feature type="domain" description="EF-hand" evidence="3">
    <location>
        <begin position="21"/>
        <end position="56"/>
    </location>
</feature>
<dbReference type="GO" id="GO:0005509">
    <property type="term" value="F:calcium ion binding"/>
    <property type="evidence" value="ECO:0007669"/>
    <property type="project" value="InterPro"/>
</dbReference>
<dbReference type="SUPFAM" id="SSF47473">
    <property type="entry name" value="EF-hand"/>
    <property type="match status" value="1"/>
</dbReference>
<keyword evidence="5" id="KW-1185">Reference proteome</keyword>
<dbReference type="RefSeq" id="XP_007402627.1">
    <property type="nucleotide sequence ID" value="XM_007402565.1"/>
</dbReference>
<evidence type="ECO:0000313" key="4">
    <source>
        <dbReference type="EMBL" id="EKM48822.1"/>
    </source>
</evidence>
<reference evidence="4 5" key="1">
    <citation type="journal article" date="2012" name="BMC Genomics">
        <title>Comparative genomics of the white-rot fungi, Phanerochaete carnosa and P. chrysosporium, to elucidate the genetic basis of the distinct wood types they colonize.</title>
        <authorList>
            <person name="Suzuki H."/>
            <person name="MacDonald J."/>
            <person name="Syed K."/>
            <person name="Salamov A."/>
            <person name="Hori C."/>
            <person name="Aerts A."/>
            <person name="Henrissat B."/>
            <person name="Wiebenga A."/>
            <person name="vanKuyk P.A."/>
            <person name="Barry K."/>
            <person name="Lindquist E."/>
            <person name="LaButti K."/>
            <person name="Lapidus A."/>
            <person name="Lucas S."/>
            <person name="Coutinho P."/>
            <person name="Gong Y."/>
            <person name="Samejima M."/>
            <person name="Mahadevan R."/>
            <person name="Abou-Zaid M."/>
            <person name="de Vries R.P."/>
            <person name="Igarashi K."/>
            <person name="Yadav J.S."/>
            <person name="Grigoriev I.V."/>
            <person name="Master E.R."/>
        </authorList>
    </citation>
    <scope>NUCLEOTIDE SEQUENCE [LARGE SCALE GENOMIC DNA]</scope>
    <source>
        <strain evidence="4 5">HHB-10118-sp</strain>
    </source>
</reference>
<gene>
    <name evidence="4" type="ORF">PHACADRAFT_57246</name>
</gene>
<dbReference type="InterPro" id="IPR050230">
    <property type="entry name" value="CALM/Myosin/TropC-like"/>
</dbReference>
<feature type="non-terminal residue" evidence="4">
    <location>
        <position position="1"/>
    </location>
</feature>
<dbReference type="GeneID" id="18920077"/>
<keyword evidence="1" id="KW-0677">Repeat</keyword>
<dbReference type="Proteomes" id="UP000008370">
    <property type="component" value="Unassembled WGS sequence"/>
</dbReference>
<dbReference type="AlphaFoldDB" id="K5WFA0"/>
<proteinExistence type="predicted"/>